<evidence type="ECO:0000259" key="5">
    <source>
        <dbReference type="Pfam" id="PF00171"/>
    </source>
</evidence>
<proteinExistence type="inferred from homology"/>
<organism evidence="6 7">
    <name type="scientific">Aeromicrobium senzhongii</name>
    <dbReference type="NCBI Taxonomy" id="2663859"/>
    <lineage>
        <taxon>Bacteria</taxon>
        <taxon>Bacillati</taxon>
        <taxon>Actinomycetota</taxon>
        <taxon>Actinomycetes</taxon>
        <taxon>Propionibacteriales</taxon>
        <taxon>Nocardioidaceae</taxon>
        <taxon>Aeromicrobium</taxon>
    </lineage>
</organism>
<dbReference type="FunFam" id="3.40.605.10:FF:000026">
    <property type="entry name" value="Aldehyde dehydrogenase, putative"/>
    <property type="match status" value="1"/>
</dbReference>
<dbReference type="PANTHER" id="PTHR42804:SF1">
    <property type="entry name" value="ALDEHYDE DEHYDROGENASE-RELATED"/>
    <property type="match status" value="1"/>
</dbReference>
<dbReference type="GO" id="GO:0016620">
    <property type="term" value="F:oxidoreductase activity, acting on the aldehyde or oxo group of donors, NAD or NADP as acceptor"/>
    <property type="evidence" value="ECO:0007669"/>
    <property type="project" value="InterPro"/>
</dbReference>
<evidence type="ECO:0000256" key="3">
    <source>
        <dbReference type="PROSITE-ProRule" id="PRU10007"/>
    </source>
</evidence>
<dbReference type="InterPro" id="IPR016163">
    <property type="entry name" value="Ald_DH_C"/>
</dbReference>
<evidence type="ECO:0000313" key="7">
    <source>
        <dbReference type="Proteomes" id="UP000620591"/>
    </source>
</evidence>
<comment type="similarity">
    <text evidence="1 4">Belongs to the aldehyde dehydrogenase family.</text>
</comment>
<reference evidence="6" key="1">
    <citation type="submission" date="2020-09" db="EMBL/GenBank/DDBJ databases">
        <title>Novel species in genus Aeromicrobium.</title>
        <authorList>
            <person name="Zhang G."/>
        </authorList>
    </citation>
    <scope>NUCLEOTIDE SEQUENCE</scope>
    <source>
        <strain evidence="6">Zg-636</strain>
    </source>
</reference>
<dbReference type="Pfam" id="PF00171">
    <property type="entry name" value="Aldedh"/>
    <property type="match status" value="1"/>
</dbReference>
<dbReference type="Gene3D" id="3.40.605.10">
    <property type="entry name" value="Aldehyde Dehydrogenase, Chain A, domain 1"/>
    <property type="match status" value="1"/>
</dbReference>
<dbReference type="InterPro" id="IPR029510">
    <property type="entry name" value="Ald_DH_CS_GLU"/>
</dbReference>
<evidence type="ECO:0000256" key="2">
    <source>
        <dbReference type="ARBA" id="ARBA00023002"/>
    </source>
</evidence>
<evidence type="ECO:0000256" key="1">
    <source>
        <dbReference type="ARBA" id="ARBA00009986"/>
    </source>
</evidence>
<protein>
    <submittedName>
        <fullName evidence="6">Aldehyde dehydrogenase family protein</fullName>
    </submittedName>
</protein>
<dbReference type="Gene3D" id="3.40.309.10">
    <property type="entry name" value="Aldehyde Dehydrogenase, Chain A, domain 2"/>
    <property type="match status" value="1"/>
</dbReference>
<evidence type="ECO:0000313" key="6">
    <source>
        <dbReference type="EMBL" id="MBC9225115.1"/>
    </source>
</evidence>
<dbReference type="InterPro" id="IPR016162">
    <property type="entry name" value="Ald_DH_N"/>
</dbReference>
<dbReference type="SUPFAM" id="SSF53720">
    <property type="entry name" value="ALDH-like"/>
    <property type="match status" value="1"/>
</dbReference>
<comment type="caution">
    <text evidence="6">The sequence shown here is derived from an EMBL/GenBank/DDBJ whole genome shotgun (WGS) entry which is preliminary data.</text>
</comment>
<dbReference type="Proteomes" id="UP000620591">
    <property type="component" value="Unassembled WGS sequence"/>
</dbReference>
<dbReference type="EMBL" id="JACTVM010000001">
    <property type="protein sequence ID" value="MBC9225115.1"/>
    <property type="molecule type" value="Genomic_DNA"/>
</dbReference>
<gene>
    <name evidence="6" type="ORF">IBG24_02145</name>
</gene>
<dbReference type="InterPro" id="IPR015590">
    <property type="entry name" value="Aldehyde_DH_dom"/>
</dbReference>
<keyword evidence="2 4" id="KW-0560">Oxidoreductase</keyword>
<feature type="domain" description="Aldehyde dehydrogenase" evidence="5">
    <location>
        <begin position="21"/>
        <end position="477"/>
    </location>
</feature>
<dbReference type="InterPro" id="IPR016161">
    <property type="entry name" value="Ald_DH/histidinol_DH"/>
</dbReference>
<name>A0A8I0K1Y2_9ACTN</name>
<evidence type="ECO:0000256" key="4">
    <source>
        <dbReference type="RuleBase" id="RU003345"/>
    </source>
</evidence>
<sequence>MDDRWGISSRRLHETLIGGKWVASTGDQLIRVTDPSYDRPICFVRESSPENVDEAVAAAAAVLPVLRNLSIEGRIARLEALERELELRAPALALAISEQIGMPLQHCLNHQIAGAIAVVPQTIEALRSLDFTERIGRSVVTREPVGVVAAITPWNYPLFQMLSKIAPAFAARCPVVLKPSEVTPVDALILAEALEAADFPPGAVNLAFGTGPQIGEQLIRDSRVSMVSFTGSTHAGRRVAALAASRIKRLSLELGGKSPSIVLPSSQMEAAVAATVHSAMINSGQRCTALSRLIVPMEDLAFVEHLAATAAAKYVVGPADLADSDLGPVANLNQRHRVTDHIERAHIDGARVVWSYPSDALPTRGYFVAPHIFTAPDPNIALAQQEVFGPVLTILPYAGEDDAVAIANGTEYGLNAAVWARTDDEACGFASKVQAGSIDINGANWNGLAPFGGYKQSGIGRELGAHGILGFTEIKSVQMPRS</sequence>
<feature type="active site" evidence="3">
    <location>
        <position position="253"/>
    </location>
</feature>
<dbReference type="RefSeq" id="WP_187768453.1">
    <property type="nucleotide sequence ID" value="NZ_JACTVM010000001.1"/>
</dbReference>
<dbReference type="PROSITE" id="PS00687">
    <property type="entry name" value="ALDEHYDE_DEHYDR_GLU"/>
    <property type="match status" value="1"/>
</dbReference>
<accession>A0A8I0K1Y2</accession>
<dbReference type="AlphaFoldDB" id="A0A8I0K1Y2"/>
<dbReference type="PANTHER" id="PTHR42804">
    <property type="entry name" value="ALDEHYDE DEHYDROGENASE"/>
    <property type="match status" value="1"/>
</dbReference>